<feature type="chain" id="PRO_5039954699" evidence="1">
    <location>
        <begin position="18"/>
        <end position="156"/>
    </location>
</feature>
<keyword evidence="3" id="KW-1185">Reference proteome</keyword>
<reference evidence="2" key="1">
    <citation type="submission" date="2021-03" db="EMBL/GenBank/DDBJ databases">
        <title>Chromosome level genome of the anhydrobiotic midge Polypedilum vanderplanki.</title>
        <authorList>
            <person name="Yoshida Y."/>
            <person name="Kikawada T."/>
            <person name="Gusev O."/>
        </authorList>
    </citation>
    <scope>NUCLEOTIDE SEQUENCE</scope>
    <source>
        <strain evidence="2">NIAS01</strain>
        <tissue evidence="2">Whole body or cell culture</tissue>
    </source>
</reference>
<proteinExistence type="predicted"/>
<dbReference type="OrthoDB" id="6627027at2759"/>
<keyword evidence="1" id="KW-0732">Signal</keyword>
<sequence>MNKFIAIFLTLLSLASCEPPRESYGPPSYSYESSSASASTQYISQPLGHQTSEGLHIDDHLLETVKQVILNSENSGSSASIKPLYGPPSHWSDRVVAVDFAHPIQSVPIAYYLGKTYAPQWQESSSGHASTSAGWSGQTSAIFIEKPTSNYGVPKW</sequence>
<name>A0A9J6BHK6_POLVA</name>
<protein>
    <submittedName>
        <fullName evidence="2">Uncharacterized protein</fullName>
    </submittedName>
</protein>
<accession>A0A9J6BHK6</accession>
<dbReference type="Proteomes" id="UP001107558">
    <property type="component" value="Chromosome 4"/>
</dbReference>
<dbReference type="EMBL" id="JADBJN010000004">
    <property type="protein sequence ID" value="KAG5669316.1"/>
    <property type="molecule type" value="Genomic_DNA"/>
</dbReference>
<dbReference type="AlphaFoldDB" id="A0A9J6BHK6"/>
<feature type="signal peptide" evidence="1">
    <location>
        <begin position="1"/>
        <end position="17"/>
    </location>
</feature>
<evidence type="ECO:0000256" key="1">
    <source>
        <dbReference type="SAM" id="SignalP"/>
    </source>
</evidence>
<evidence type="ECO:0000313" key="3">
    <source>
        <dbReference type="Proteomes" id="UP001107558"/>
    </source>
</evidence>
<dbReference type="PROSITE" id="PS51257">
    <property type="entry name" value="PROKAR_LIPOPROTEIN"/>
    <property type="match status" value="1"/>
</dbReference>
<evidence type="ECO:0000313" key="2">
    <source>
        <dbReference type="EMBL" id="KAG5669316.1"/>
    </source>
</evidence>
<comment type="caution">
    <text evidence="2">The sequence shown here is derived from an EMBL/GenBank/DDBJ whole genome shotgun (WGS) entry which is preliminary data.</text>
</comment>
<gene>
    <name evidence="2" type="ORF">PVAND_017204</name>
</gene>
<organism evidence="2 3">
    <name type="scientific">Polypedilum vanderplanki</name>
    <name type="common">Sleeping chironomid midge</name>
    <dbReference type="NCBI Taxonomy" id="319348"/>
    <lineage>
        <taxon>Eukaryota</taxon>
        <taxon>Metazoa</taxon>
        <taxon>Ecdysozoa</taxon>
        <taxon>Arthropoda</taxon>
        <taxon>Hexapoda</taxon>
        <taxon>Insecta</taxon>
        <taxon>Pterygota</taxon>
        <taxon>Neoptera</taxon>
        <taxon>Endopterygota</taxon>
        <taxon>Diptera</taxon>
        <taxon>Nematocera</taxon>
        <taxon>Chironomoidea</taxon>
        <taxon>Chironomidae</taxon>
        <taxon>Chironominae</taxon>
        <taxon>Polypedilum</taxon>
        <taxon>Polypedilum</taxon>
    </lineage>
</organism>